<feature type="domain" description="Polysaccharide lyase 8 N-terminal alpha-helical" evidence="7">
    <location>
        <begin position="72"/>
        <end position="406"/>
    </location>
</feature>
<feature type="domain" description="Polysaccharide lyase family 8 C-terminal" evidence="6">
    <location>
        <begin position="724"/>
        <end position="787"/>
    </location>
</feature>
<evidence type="ECO:0000256" key="3">
    <source>
        <dbReference type="ARBA" id="ARBA00023239"/>
    </source>
</evidence>
<dbReference type="EMBL" id="JBITYT010000011">
    <property type="protein sequence ID" value="MFI9122558.1"/>
    <property type="molecule type" value="Genomic_DNA"/>
</dbReference>
<dbReference type="GO" id="GO:0016829">
    <property type="term" value="F:lyase activity"/>
    <property type="evidence" value="ECO:0007669"/>
    <property type="project" value="UniProtKB-KW"/>
</dbReference>
<dbReference type="InterPro" id="IPR011013">
    <property type="entry name" value="Gal_mutarotase_sf_dom"/>
</dbReference>
<keyword evidence="9" id="KW-1185">Reference proteome</keyword>
<dbReference type="InterPro" id="IPR008929">
    <property type="entry name" value="Chondroitin_lyas"/>
</dbReference>
<dbReference type="Proteomes" id="UP001614391">
    <property type="component" value="Unassembled WGS sequence"/>
</dbReference>
<name>A0ABW8CY81_STRBI</name>
<dbReference type="PANTHER" id="PTHR38481">
    <property type="entry name" value="HYALURONATE LYASE"/>
    <property type="match status" value="1"/>
</dbReference>
<comment type="caution">
    <text evidence="8">The sequence shown here is derived from an EMBL/GenBank/DDBJ whole genome shotgun (WGS) entry which is preliminary data.</text>
</comment>
<dbReference type="InterPro" id="IPR014718">
    <property type="entry name" value="GH-type_carb-bd"/>
</dbReference>
<dbReference type="Pfam" id="PF08124">
    <property type="entry name" value="Lyase_8_N"/>
    <property type="match status" value="1"/>
</dbReference>
<feature type="region of interest" description="Disordered" evidence="4">
    <location>
        <begin position="1"/>
        <end position="22"/>
    </location>
</feature>
<evidence type="ECO:0000313" key="8">
    <source>
        <dbReference type="EMBL" id="MFI9122558.1"/>
    </source>
</evidence>
<proteinExistence type="inferred from homology"/>
<evidence type="ECO:0000313" key="9">
    <source>
        <dbReference type="Proteomes" id="UP001614391"/>
    </source>
</evidence>
<feature type="compositionally biased region" description="Low complexity" evidence="4">
    <location>
        <begin position="11"/>
        <end position="22"/>
    </location>
</feature>
<reference evidence="8 9" key="1">
    <citation type="submission" date="2024-10" db="EMBL/GenBank/DDBJ databases">
        <title>The Natural Products Discovery Center: Release of the First 8490 Sequenced Strains for Exploring Actinobacteria Biosynthetic Diversity.</title>
        <authorList>
            <person name="Kalkreuter E."/>
            <person name="Kautsar S.A."/>
            <person name="Yang D."/>
            <person name="Bader C.D."/>
            <person name="Teijaro C.N."/>
            <person name="Fluegel L."/>
            <person name="Davis C.M."/>
            <person name="Simpson J.R."/>
            <person name="Lauterbach L."/>
            <person name="Steele A.D."/>
            <person name="Gui C."/>
            <person name="Meng S."/>
            <person name="Li G."/>
            <person name="Viehrig K."/>
            <person name="Ye F."/>
            <person name="Su P."/>
            <person name="Kiefer A.F."/>
            <person name="Nichols A."/>
            <person name="Cepeda A.J."/>
            <person name="Yan W."/>
            <person name="Fan B."/>
            <person name="Jiang Y."/>
            <person name="Adhikari A."/>
            <person name="Zheng C.-J."/>
            <person name="Schuster L."/>
            <person name="Cowan T.M."/>
            <person name="Smanski M.J."/>
            <person name="Chevrette M.G."/>
            <person name="De Carvalho L.P.S."/>
            <person name="Shen B."/>
        </authorList>
    </citation>
    <scope>NUCLEOTIDE SEQUENCE [LARGE SCALE GENOMIC DNA]</scope>
    <source>
        <strain evidence="8 9">NPDC053346</strain>
    </source>
</reference>
<dbReference type="Pfam" id="PF02278">
    <property type="entry name" value="Lyase_8"/>
    <property type="match status" value="1"/>
</dbReference>
<comment type="similarity">
    <text evidence="1">Belongs to the polysaccharide lyase 8 family.</text>
</comment>
<dbReference type="SUPFAM" id="SSF48230">
    <property type="entry name" value="Chondroitin AC/alginate lyase"/>
    <property type="match status" value="1"/>
</dbReference>
<evidence type="ECO:0000256" key="2">
    <source>
        <dbReference type="ARBA" id="ARBA00022729"/>
    </source>
</evidence>
<dbReference type="Pfam" id="PF02884">
    <property type="entry name" value="Lyase_8_C"/>
    <property type="match status" value="1"/>
</dbReference>
<dbReference type="InterPro" id="IPR011071">
    <property type="entry name" value="Lyase_8-like_C"/>
</dbReference>
<dbReference type="InterPro" id="IPR003159">
    <property type="entry name" value="Lyase_8_central_dom"/>
</dbReference>
<evidence type="ECO:0000256" key="1">
    <source>
        <dbReference type="ARBA" id="ARBA00006699"/>
    </source>
</evidence>
<keyword evidence="2" id="KW-0732">Signal</keyword>
<evidence type="ECO:0000259" key="7">
    <source>
        <dbReference type="Pfam" id="PF08124"/>
    </source>
</evidence>
<dbReference type="InterPro" id="IPR038970">
    <property type="entry name" value="Lyase_8"/>
</dbReference>
<protein>
    <submittedName>
        <fullName evidence="8">Polysaccharide lyase 8 family protein</fullName>
    </submittedName>
</protein>
<dbReference type="InterPro" id="IPR012970">
    <property type="entry name" value="Lyase_8_alpha_N"/>
</dbReference>
<dbReference type="PROSITE" id="PS51318">
    <property type="entry name" value="TAT"/>
    <property type="match status" value="1"/>
</dbReference>
<keyword evidence="3 8" id="KW-0456">Lyase</keyword>
<dbReference type="SUPFAM" id="SSF49863">
    <property type="entry name" value="Hyaluronate lyase-like, C-terminal domain"/>
    <property type="match status" value="1"/>
</dbReference>
<feature type="domain" description="Polysaccharide lyase family 8 central" evidence="5">
    <location>
        <begin position="448"/>
        <end position="709"/>
    </location>
</feature>
<dbReference type="InterPro" id="IPR006311">
    <property type="entry name" value="TAT_signal"/>
</dbReference>
<dbReference type="RefSeq" id="WP_399618626.1">
    <property type="nucleotide sequence ID" value="NZ_JBITYT010000011.1"/>
</dbReference>
<accession>A0ABW8CY81</accession>
<dbReference type="SUPFAM" id="SSF74650">
    <property type="entry name" value="Galactose mutarotase-like"/>
    <property type="match status" value="1"/>
</dbReference>
<gene>
    <name evidence="8" type="ORF">ACIGW0_24755</name>
</gene>
<sequence length="834" mass="87601">MSSSPEPAFTSAPDPSASAPVPAVPASLLSRRGLLRAALGTTALGAAALALPLAAPAPAHAADAYDVLRLTWRDLLLGTGFDPGAEPFAAKLAALGATARDLRAAMAPANGSLWPDLPYADPDPDTDPESYTYSGNLQTSYARLRTLAEAHAQPGTGLTGDTGLRDEILAGLDHLHDQAYRAGRARYGNWYSWQIGAPQALLDIDVLLYDHLGAARVAEHCAAVDHFVPDSAVASYTGTSTGANRVDLCRVLALRGVLGKSPAKLALARDALSPVFPYVTSGDGLYADGSFVQHTYVPYAGSYGAVMLGGLSHLFALLKGSAWEVTDSGRQVVLDSVEKAYAPFLFNGLAMDAVSGRAVSRGVQKTDTRAVRQDDHLRGHGIVACVALLARSASTAEKTRWDGMVKGWIARASYSPLLTSPALGVAALARLKETADGPAAPSPEPVGHRLFPGMDRAVHRRPGWAASLSMASKRITYYENGNGENLRAWHSGSGMLYWWGDAFANGQYSDDFWPTVDPYRLPGTTASRKPLADGEGGAWGAARPDVRWVGGTTDGTYAAVGQYLKGLSSTLLAKKSWFFLDDAIVCLGAGIHGRDGTGVESTADNRNLGENGVHAFTVDGAAQSTAPGWSATLTGARWAHLAGHAGYVFPGGAPASLKALRQARTGRWSEINLGAVTDPVTRRYLTLWFDHGTDPTRATYAYVLMPGASRERTAARAADRGWLTVLANTDDQQGVRVPSLGFTGVNLWFAGTVGEVTTGAPASVLIRESGTTATVCVSGPLRDGAAIDLTWNRPVSAVLSHDPAVRVLGTGAALRLRVTPGTLAATHKAVVRLG</sequence>
<evidence type="ECO:0000256" key="4">
    <source>
        <dbReference type="SAM" id="MobiDB-lite"/>
    </source>
</evidence>
<dbReference type="Gene3D" id="1.50.10.100">
    <property type="entry name" value="Chondroitin AC/alginate lyase"/>
    <property type="match status" value="1"/>
</dbReference>
<dbReference type="Gene3D" id="2.70.98.10">
    <property type="match status" value="1"/>
</dbReference>
<dbReference type="CDD" id="cd01083">
    <property type="entry name" value="GAG_Lyase"/>
    <property type="match status" value="1"/>
</dbReference>
<dbReference type="Gene3D" id="2.60.220.10">
    <property type="entry name" value="Polysaccharide lyase family 8-like, C-terminal"/>
    <property type="match status" value="1"/>
</dbReference>
<organism evidence="8 9">
    <name type="scientific">Streptomyces bikiniensis</name>
    <dbReference type="NCBI Taxonomy" id="1896"/>
    <lineage>
        <taxon>Bacteria</taxon>
        <taxon>Bacillati</taxon>
        <taxon>Actinomycetota</taxon>
        <taxon>Actinomycetes</taxon>
        <taxon>Kitasatosporales</taxon>
        <taxon>Streptomycetaceae</taxon>
        <taxon>Streptomyces</taxon>
    </lineage>
</organism>
<evidence type="ECO:0000259" key="6">
    <source>
        <dbReference type="Pfam" id="PF02884"/>
    </source>
</evidence>
<evidence type="ECO:0000259" key="5">
    <source>
        <dbReference type="Pfam" id="PF02278"/>
    </source>
</evidence>
<dbReference type="PANTHER" id="PTHR38481:SF1">
    <property type="entry name" value="HYALURONATE LYASE"/>
    <property type="match status" value="1"/>
</dbReference>
<dbReference type="InterPro" id="IPR004103">
    <property type="entry name" value="Lyase_8_C"/>
</dbReference>